<keyword evidence="7" id="KW-1185">Reference proteome</keyword>
<reference evidence="7" key="1">
    <citation type="submission" date="2011-07" db="EMBL/GenBank/DDBJ databases">
        <authorList>
            <consortium name="Caenorhabditis brenneri Sequencing and Analysis Consortium"/>
            <person name="Wilson R.K."/>
        </authorList>
    </citation>
    <scope>NUCLEOTIDE SEQUENCE [LARGE SCALE GENOMIC DNA]</scope>
    <source>
        <strain evidence="7">PB2801</strain>
    </source>
</reference>
<gene>
    <name evidence="6" type="ORF">CAEBREN_06373</name>
</gene>
<feature type="region of interest" description="Disordered" evidence="5">
    <location>
        <begin position="99"/>
        <end position="226"/>
    </location>
</feature>
<dbReference type="eggNOG" id="KOG1972">
    <property type="taxonomic scope" value="Eukaryota"/>
</dbReference>
<feature type="compositionally biased region" description="Basic residues" evidence="5">
    <location>
        <begin position="145"/>
        <end position="164"/>
    </location>
</feature>
<evidence type="ECO:0000256" key="5">
    <source>
        <dbReference type="SAM" id="MobiDB-lite"/>
    </source>
</evidence>
<dbReference type="GO" id="GO:0031048">
    <property type="term" value="P:regulatory ncRNA-mediated heterochromatin formation"/>
    <property type="evidence" value="ECO:0007669"/>
    <property type="project" value="TreeGrafter"/>
</dbReference>
<dbReference type="InterPro" id="IPR013633">
    <property type="entry name" value="NRDE-2"/>
</dbReference>
<dbReference type="HOGENOM" id="CLU_264027_0_0_1"/>
<dbReference type="InParanoid" id="G0N3Y5"/>
<feature type="region of interest" description="Disordered" evidence="5">
    <location>
        <begin position="1"/>
        <end position="81"/>
    </location>
</feature>
<evidence type="ECO:0000256" key="1">
    <source>
        <dbReference type="ARBA" id="ARBA00004123"/>
    </source>
</evidence>
<accession>G0N3Y5</accession>
<dbReference type="Proteomes" id="UP000008068">
    <property type="component" value="Unassembled WGS sequence"/>
</dbReference>
<keyword evidence="3" id="KW-0539">Nucleus</keyword>
<dbReference type="FunCoup" id="G0N3Y5">
    <property type="interactions" value="1461"/>
</dbReference>
<dbReference type="GO" id="GO:0071013">
    <property type="term" value="C:catalytic step 2 spliceosome"/>
    <property type="evidence" value="ECO:0007669"/>
    <property type="project" value="TreeGrafter"/>
</dbReference>
<evidence type="ECO:0000256" key="2">
    <source>
        <dbReference type="ARBA" id="ARBA00009265"/>
    </source>
</evidence>
<dbReference type="Pfam" id="PF08424">
    <property type="entry name" value="NRDE-2"/>
    <property type="match status" value="1"/>
</dbReference>
<feature type="compositionally biased region" description="Basic and acidic residues" evidence="5">
    <location>
        <begin position="102"/>
        <end position="115"/>
    </location>
</feature>
<keyword evidence="4" id="KW-0175">Coiled coil</keyword>
<feature type="compositionally biased region" description="Basic and acidic residues" evidence="5">
    <location>
        <begin position="182"/>
        <end position="192"/>
    </location>
</feature>
<dbReference type="GO" id="GO:1902369">
    <property type="term" value="P:negative regulation of RNA catabolic process"/>
    <property type="evidence" value="ECO:0007669"/>
    <property type="project" value="TreeGrafter"/>
</dbReference>
<comment type="similarity">
    <text evidence="2">Belongs to the NRDE2 family.</text>
</comment>
<protein>
    <submittedName>
        <fullName evidence="6">Uncharacterized protein</fullName>
    </submittedName>
</protein>
<comment type="subcellular location">
    <subcellularLocation>
        <location evidence="1">Nucleus</location>
    </subcellularLocation>
</comment>
<evidence type="ECO:0000256" key="4">
    <source>
        <dbReference type="SAM" id="Coils"/>
    </source>
</evidence>
<dbReference type="PANTHER" id="PTHR13471:SF0">
    <property type="entry name" value="NUCLEAR EXOSOME REGULATOR NRDE2"/>
    <property type="match status" value="1"/>
</dbReference>
<dbReference type="STRING" id="135651.G0N3Y5"/>
<feature type="coiled-coil region" evidence="4">
    <location>
        <begin position="1055"/>
        <end position="1082"/>
    </location>
</feature>
<feature type="compositionally biased region" description="Basic and acidic residues" evidence="5">
    <location>
        <begin position="13"/>
        <end position="26"/>
    </location>
</feature>
<organism evidence="7">
    <name type="scientific">Caenorhabditis brenneri</name>
    <name type="common">Nematode worm</name>
    <dbReference type="NCBI Taxonomy" id="135651"/>
    <lineage>
        <taxon>Eukaryota</taxon>
        <taxon>Metazoa</taxon>
        <taxon>Ecdysozoa</taxon>
        <taxon>Nematoda</taxon>
        <taxon>Chromadorea</taxon>
        <taxon>Rhabditida</taxon>
        <taxon>Rhabditina</taxon>
        <taxon>Rhabditomorpha</taxon>
        <taxon>Rhabditoidea</taxon>
        <taxon>Rhabditidae</taxon>
        <taxon>Peloderinae</taxon>
        <taxon>Caenorhabditis</taxon>
    </lineage>
</organism>
<dbReference type="PANTHER" id="PTHR13471">
    <property type="entry name" value="TETRATRICOPEPTIDE-LIKE HELICAL"/>
    <property type="match status" value="1"/>
</dbReference>
<dbReference type="OrthoDB" id="5816204at2759"/>
<sequence>MFPGYTNGYGRPPPDREFEAPKDRRSQTRLAVQAVAKRDHNKFKTQKEIDEENSVFQQSGYGESDSDDDNGGVKMEVNDPEHEKNVEACFLLPIHRNNQKSAAKEARQNQVRDEFNVNPYSSFPSDKRAFNPYGNSAAASSSSSGRKHKKRSRSRESSRRRRSRSSSLESNSSRFTTSSRSSRRERDDSEERRRRKKKKKRRRHSSSSSSSSSDSDRTVRSVPVKKVKEKQRKYEYLRPDTNFATDYDWLFRETKLDGGMFIMGNPPKEVARIRLGSYAIVGMENNEALFRRIYGSEISKQARSRDFYAELAALERRPAEDRQKMERDFAVQTGQVVNGYWKLRTKKCILNEILNEKVDPMDYNLPETLRCELERLRAHVKSARSDDQAMLRLIELEEIANFCNKDSFTGTEIKDLAEHHLRELRISIKQAPQSVGLHLKKLECFWKSMQDVTEASVMAKGICDTFPQNPLVWERCLDFFQYNLIAYDDHVMSDNFLKCLDKAHDMLAGIMVSHVITDLPAFRSHYLATFIRYLKWLLAVGQTPIALASIQSTMEFNVGFATIENIDERYRQLSDFWETGYPRIGDLQGSGGSRMLALKHARPDVNEKKWESEEYGQLVETVMKGAKEILIGDDLRLNWVRFERFMADADARVKRTPFAESDAYNADQEVDSLNFYEEVEFRTKNMREPTRKKQVVTFYPSIGNEDFEFVQPMLELLGIRFRHSTECYSSTEQVISEWISDCTFREFQTNFDEIPTYTERTCGEVGLRILHLLISRRHEICQEFPKDLDKLLVKYAIAKNETMLIKTEKELEFYKLKHKQVISVMQNMLISEVDTKFKDIMLGYPRMSVILGLIGADRVVTWAQKALDEQKELKRIATAEKRNTITPKEQKIIRKFVLAEKDENDLSEVRNKLFLVLGNLNKQMMTEETFQKSLGDPTLSYVPLQLRLYSTIIMARMYVMPKCQERIRCELAKALMDDPKDVIEGMDRRGTLWSQVNLAMKELLGTIGARDEDEGMCGIPELPRAGALCISLRNALYFVFLGKNPLARKTIDEITTEALQKFKEYERNAADFRREVAEKEQDRIDIQFILDTLIALFSQENYRTYYCENYKKLILAASNTFPCHSKYMKLLSELYSTNRRQLIQLRTIIDERNKAIREKMKTQADVSFERRLLQNSLAIMYATKKICDREETNAKLSLYRTYLAEAKQLHDPAIYRMTMRVAAAVSMYTLKEEAYIHAVGHCKYARNIHLDLVELVDCPDEQSAKNLVIQTTIEMLTVATEEQLTVFMDNFDTLDTFRDVIRQQQRDKEAEQLFLQQQSD</sequence>
<feature type="compositionally biased region" description="Basic residues" evidence="5">
    <location>
        <begin position="193"/>
        <end position="205"/>
    </location>
</feature>
<feature type="compositionally biased region" description="Low complexity" evidence="5">
    <location>
        <begin position="165"/>
        <end position="180"/>
    </location>
</feature>
<evidence type="ECO:0000256" key="3">
    <source>
        <dbReference type="ARBA" id="ARBA00023242"/>
    </source>
</evidence>
<dbReference type="EMBL" id="GL379835">
    <property type="protein sequence ID" value="EGT51829.1"/>
    <property type="molecule type" value="Genomic_DNA"/>
</dbReference>
<proteinExistence type="inferred from homology"/>
<evidence type="ECO:0000313" key="6">
    <source>
        <dbReference type="EMBL" id="EGT51829.1"/>
    </source>
</evidence>
<name>G0N3Y5_CAEBE</name>
<evidence type="ECO:0000313" key="7">
    <source>
        <dbReference type="Proteomes" id="UP000008068"/>
    </source>
</evidence>